<evidence type="ECO:0000313" key="2">
    <source>
        <dbReference type="Proteomes" id="UP000054485"/>
    </source>
</evidence>
<sequence>MCQQAVVQLSDKLDAYGDYLWTAFVAAFEKCWPPVIIVEKTRVEYERDLLNHVLLSMEVGKKTTLYDRECWTHIAWAAKMLQFTTSAGIEQSTSMIWQVRSKLPDVVKDMLKDEEYKNWAEFTKVDTELKGNQLVEKQE</sequence>
<name>A0A0C9ZRA4_9AGAM</name>
<gene>
    <name evidence="1" type="ORF">CY34DRAFT_87622</name>
</gene>
<evidence type="ECO:0000313" key="1">
    <source>
        <dbReference type="EMBL" id="KIK40275.1"/>
    </source>
</evidence>
<dbReference type="AlphaFoldDB" id="A0A0C9ZRA4"/>
<reference evidence="1 2" key="1">
    <citation type="submission" date="2014-04" db="EMBL/GenBank/DDBJ databases">
        <authorList>
            <consortium name="DOE Joint Genome Institute"/>
            <person name="Kuo A."/>
            <person name="Ruytinx J."/>
            <person name="Rineau F."/>
            <person name="Colpaert J."/>
            <person name="Kohler A."/>
            <person name="Nagy L.G."/>
            <person name="Floudas D."/>
            <person name="Copeland A."/>
            <person name="Barry K.W."/>
            <person name="Cichocki N."/>
            <person name="Veneault-Fourrey C."/>
            <person name="LaButti K."/>
            <person name="Lindquist E.A."/>
            <person name="Lipzen A."/>
            <person name="Lundell T."/>
            <person name="Morin E."/>
            <person name="Murat C."/>
            <person name="Sun H."/>
            <person name="Tunlid A."/>
            <person name="Henrissat B."/>
            <person name="Grigoriev I.V."/>
            <person name="Hibbett D.S."/>
            <person name="Martin F."/>
            <person name="Nordberg H.P."/>
            <person name="Cantor M.N."/>
            <person name="Hua S.X."/>
        </authorList>
    </citation>
    <scope>NUCLEOTIDE SEQUENCE [LARGE SCALE GENOMIC DNA]</scope>
    <source>
        <strain evidence="1 2">UH-Slu-Lm8-n1</strain>
    </source>
</reference>
<organism evidence="1 2">
    <name type="scientific">Suillus luteus UH-Slu-Lm8-n1</name>
    <dbReference type="NCBI Taxonomy" id="930992"/>
    <lineage>
        <taxon>Eukaryota</taxon>
        <taxon>Fungi</taxon>
        <taxon>Dikarya</taxon>
        <taxon>Basidiomycota</taxon>
        <taxon>Agaricomycotina</taxon>
        <taxon>Agaricomycetes</taxon>
        <taxon>Agaricomycetidae</taxon>
        <taxon>Boletales</taxon>
        <taxon>Suillineae</taxon>
        <taxon>Suillaceae</taxon>
        <taxon>Suillus</taxon>
    </lineage>
</organism>
<accession>A0A0C9ZRA4</accession>
<dbReference type="STRING" id="930992.A0A0C9ZRA4"/>
<dbReference type="EMBL" id="KN835308">
    <property type="protein sequence ID" value="KIK40275.1"/>
    <property type="molecule type" value="Genomic_DNA"/>
</dbReference>
<dbReference type="HOGENOM" id="CLU_037286_1_1_1"/>
<reference evidence="2" key="2">
    <citation type="submission" date="2015-01" db="EMBL/GenBank/DDBJ databases">
        <title>Evolutionary Origins and Diversification of the Mycorrhizal Mutualists.</title>
        <authorList>
            <consortium name="DOE Joint Genome Institute"/>
            <consortium name="Mycorrhizal Genomics Consortium"/>
            <person name="Kohler A."/>
            <person name="Kuo A."/>
            <person name="Nagy L.G."/>
            <person name="Floudas D."/>
            <person name="Copeland A."/>
            <person name="Barry K.W."/>
            <person name="Cichocki N."/>
            <person name="Veneault-Fourrey C."/>
            <person name="LaButti K."/>
            <person name="Lindquist E.A."/>
            <person name="Lipzen A."/>
            <person name="Lundell T."/>
            <person name="Morin E."/>
            <person name="Murat C."/>
            <person name="Riley R."/>
            <person name="Ohm R."/>
            <person name="Sun H."/>
            <person name="Tunlid A."/>
            <person name="Henrissat B."/>
            <person name="Grigoriev I.V."/>
            <person name="Hibbett D.S."/>
            <person name="Martin F."/>
        </authorList>
    </citation>
    <scope>NUCLEOTIDE SEQUENCE [LARGE SCALE GENOMIC DNA]</scope>
    <source>
        <strain evidence="2">UH-Slu-Lm8-n1</strain>
    </source>
</reference>
<dbReference type="InParanoid" id="A0A0C9ZRA4"/>
<feature type="non-terminal residue" evidence="1">
    <location>
        <position position="139"/>
    </location>
</feature>
<dbReference type="Proteomes" id="UP000054485">
    <property type="component" value="Unassembled WGS sequence"/>
</dbReference>
<keyword evidence="2" id="KW-1185">Reference proteome</keyword>
<proteinExistence type="predicted"/>
<protein>
    <submittedName>
        <fullName evidence="1">Unplaced genomic scaffold CY34scaffold_177, whole genome shotgun sequence</fullName>
    </submittedName>
</protein>
<dbReference type="OrthoDB" id="3260975at2759"/>